<dbReference type="PANTHER" id="PTHR43130:SF3">
    <property type="entry name" value="HTH-TYPE TRANSCRIPTIONAL REGULATOR RV1931C"/>
    <property type="match status" value="1"/>
</dbReference>
<organism evidence="4 5">
    <name type="scientific">Caballeronia arvi</name>
    <dbReference type="NCBI Taxonomy" id="1777135"/>
    <lineage>
        <taxon>Bacteria</taxon>
        <taxon>Pseudomonadati</taxon>
        <taxon>Pseudomonadota</taxon>
        <taxon>Betaproteobacteria</taxon>
        <taxon>Burkholderiales</taxon>
        <taxon>Burkholderiaceae</taxon>
        <taxon>Caballeronia</taxon>
    </lineage>
</organism>
<dbReference type="RefSeq" id="WP_061150825.1">
    <property type="nucleotide sequence ID" value="NZ_FCOM02000047.1"/>
</dbReference>
<keyword evidence="2" id="KW-0804">Transcription</keyword>
<keyword evidence="5" id="KW-1185">Reference proteome</keyword>
<evidence type="ECO:0000256" key="1">
    <source>
        <dbReference type="ARBA" id="ARBA00023015"/>
    </source>
</evidence>
<gene>
    <name evidence="4" type="ORF">AWB74_06613</name>
</gene>
<dbReference type="SUPFAM" id="SSF46689">
    <property type="entry name" value="Homeodomain-like"/>
    <property type="match status" value="2"/>
</dbReference>
<dbReference type="InterPro" id="IPR009057">
    <property type="entry name" value="Homeodomain-like_sf"/>
</dbReference>
<dbReference type="InterPro" id="IPR002818">
    <property type="entry name" value="DJ-1/PfpI"/>
</dbReference>
<evidence type="ECO:0000259" key="3">
    <source>
        <dbReference type="PROSITE" id="PS01124"/>
    </source>
</evidence>
<dbReference type="AlphaFoldDB" id="A0A158KSS0"/>
<dbReference type="GO" id="GO:0003700">
    <property type="term" value="F:DNA-binding transcription factor activity"/>
    <property type="evidence" value="ECO:0007669"/>
    <property type="project" value="InterPro"/>
</dbReference>
<evidence type="ECO:0000256" key="2">
    <source>
        <dbReference type="ARBA" id="ARBA00023163"/>
    </source>
</evidence>
<proteinExistence type="predicted"/>
<dbReference type="Gene3D" id="3.40.50.880">
    <property type="match status" value="1"/>
</dbReference>
<dbReference type="InterPro" id="IPR018060">
    <property type="entry name" value="HTH_AraC"/>
</dbReference>
<evidence type="ECO:0000313" key="5">
    <source>
        <dbReference type="Proteomes" id="UP000055019"/>
    </source>
</evidence>
<dbReference type="PANTHER" id="PTHR43130">
    <property type="entry name" value="ARAC-FAMILY TRANSCRIPTIONAL REGULATOR"/>
    <property type="match status" value="1"/>
</dbReference>
<dbReference type="Pfam" id="PF12833">
    <property type="entry name" value="HTH_18"/>
    <property type="match status" value="1"/>
</dbReference>
<accession>A0A158KSS0</accession>
<dbReference type="CDD" id="cd03136">
    <property type="entry name" value="GATase1_AraC_ArgR_like"/>
    <property type="match status" value="1"/>
</dbReference>
<dbReference type="Pfam" id="PF01965">
    <property type="entry name" value="DJ-1_PfpI"/>
    <property type="match status" value="1"/>
</dbReference>
<sequence>MAAIPLNFGFLLLPEYSMMTLASATEPLRMANRLSGEQLYRWHLLSATGSPISSSSGFALETASIQNKLSKEFDWIFVIAGFGHETHRDPAIHRYLQLAAGKGVGIGAMSTGSFVLARAGLLRGYRCTLHWEALRQFSEEFPGIEVQRELYVRDRSRLTCAGGTAGIDLMLDQISADHGVVFAAEVADVLLHSRIRGADEFQRMAVNLRYHIHDARIVKAVELMEQNLESPISLDEMAALCSLSVRQLERLWRQIFECSPKTFYVNLRLAEARRLLRESTESKASIAMRCGFSSASHLGAAYIKRYGRSPGLERPMSVGDRSPT</sequence>
<dbReference type="SUPFAM" id="SSF52317">
    <property type="entry name" value="Class I glutamine amidotransferase-like"/>
    <property type="match status" value="1"/>
</dbReference>
<dbReference type="PROSITE" id="PS01124">
    <property type="entry name" value="HTH_ARAC_FAMILY_2"/>
    <property type="match status" value="1"/>
</dbReference>
<dbReference type="InterPro" id="IPR052158">
    <property type="entry name" value="INH-QAR"/>
</dbReference>
<reference evidence="4" key="1">
    <citation type="submission" date="2016-01" db="EMBL/GenBank/DDBJ databases">
        <authorList>
            <person name="Peeters C."/>
        </authorList>
    </citation>
    <scope>NUCLEOTIDE SEQUENCE [LARGE SCALE GENOMIC DNA]</scope>
    <source>
        <strain evidence="4">LMG 29317</strain>
    </source>
</reference>
<dbReference type="Gene3D" id="1.10.10.60">
    <property type="entry name" value="Homeodomain-like"/>
    <property type="match status" value="1"/>
</dbReference>
<protein>
    <submittedName>
        <fullName evidence="4">Transcriptional regulator</fullName>
    </submittedName>
</protein>
<feature type="domain" description="HTH araC/xylS-type" evidence="3">
    <location>
        <begin position="218"/>
        <end position="316"/>
    </location>
</feature>
<dbReference type="EMBL" id="FCOM02000047">
    <property type="protein sequence ID" value="SAL83481.1"/>
    <property type="molecule type" value="Genomic_DNA"/>
</dbReference>
<name>A0A158KSS0_9BURK</name>
<keyword evidence="1" id="KW-0805">Transcription regulation</keyword>
<dbReference type="InterPro" id="IPR029062">
    <property type="entry name" value="Class_I_gatase-like"/>
</dbReference>
<evidence type="ECO:0000313" key="4">
    <source>
        <dbReference type="EMBL" id="SAL83481.1"/>
    </source>
</evidence>
<dbReference type="Proteomes" id="UP000055019">
    <property type="component" value="Unassembled WGS sequence"/>
</dbReference>
<dbReference type="GO" id="GO:0043565">
    <property type="term" value="F:sequence-specific DNA binding"/>
    <property type="evidence" value="ECO:0007669"/>
    <property type="project" value="InterPro"/>
</dbReference>
<dbReference type="SMART" id="SM00342">
    <property type="entry name" value="HTH_ARAC"/>
    <property type="match status" value="1"/>
</dbReference>
<comment type="caution">
    <text evidence="4">The sequence shown here is derived from an EMBL/GenBank/DDBJ whole genome shotgun (WGS) entry which is preliminary data.</text>
</comment>